<name>A0A4R6J0R3_9BACT</name>
<dbReference type="OrthoDB" id="678788at2"/>
<dbReference type="EMBL" id="SNWP01000010">
    <property type="protein sequence ID" value="TDO28804.1"/>
    <property type="molecule type" value="Genomic_DNA"/>
</dbReference>
<dbReference type="AlphaFoldDB" id="A0A4R6J0R3"/>
<dbReference type="Proteomes" id="UP000295741">
    <property type="component" value="Unassembled WGS sequence"/>
</dbReference>
<accession>A0A4R6J0R3</accession>
<proteinExistence type="predicted"/>
<evidence type="ECO:0000313" key="2">
    <source>
        <dbReference type="Proteomes" id="UP000295741"/>
    </source>
</evidence>
<sequence>MRFLKRIFGKLIPKENISFTDTESEHAVIIYFQYGIEGLESLYELEDKLEYIITQNKVGEYDGHEIATDLRDGFLYMYGPNAEQLFKTVEPTLMETNFLKGATITLRFGPSGVGAKEIEITL</sequence>
<evidence type="ECO:0000313" key="1">
    <source>
        <dbReference type="EMBL" id="TDO28804.1"/>
    </source>
</evidence>
<keyword evidence="2" id="KW-1185">Reference proteome</keyword>
<protein>
    <submittedName>
        <fullName evidence="1">Uncharacterized protein</fullName>
    </submittedName>
</protein>
<dbReference type="RefSeq" id="WP_133473426.1">
    <property type="nucleotide sequence ID" value="NZ_SNWP01000010.1"/>
</dbReference>
<comment type="caution">
    <text evidence="1">The sequence shown here is derived from an EMBL/GenBank/DDBJ whole genome shotgun (WGS) entry which is preliminary data.</text>
</comment>
<gene>
    <name evidence="1" type="ORF">BC659_0884</name>
</gene>
<reference evidence="1 2" key="1">
    <citation type="submission" date="2019-03" db="EMBL/GenBank/DDBJ databases">
        <title>Genomic Encyclopedia of Archaeal and Bacterial Type Strains, Phase II (KMG-II): from individual species to whole genera.</title>
        <authorList>
            <person name="Goeker M."/>
        </authorList>
    </citation>
    <scope>NUCLEOTIDE SEQUENCE [LARGE SCALE GENOMIC DNA]</scope>
    <source>
        <strain evidence="1 2">DSM 28323</strain>
    </source>
</reference>
<organism evidence="1 2">
    <name type="scientific">Sediminibacterium goheungense</name>
    <dbReference type="NCBI Taxonomy" id="1086393"/>
    <lineage>
        <taxon>Bacteria</taxon>
        <taxon>Pseudomonadati</taxon>
        <taxon>Bacteroidota</taxon>
        <taxon>Chitinophagia</taxon>
        <taxon>Chitinophagales</taxon>
        <taxon>Chitinophagaceae</taxon>
        <taxon>Sediminibacterium</taxon>
    </lineage>
</organism>